<protein>
    <submittedName>
        <fullName evidence="1">Uncharacterized protein</fullName>
    </submittedName>
</protein>
<comment type="caution">
    <text evidence="1">The sequence shown here is derived from an EMBL/GenBank/DDBJ whole genome shotgun (WGS) entry which is preliminary data.</text>
</comment>
<dbReference type="PANTHER" id="PTHR45615">
    <property type="entry name" value="MYOSIN HEAVY CHAIN, NON-MUSCLE"/>
    <property type="match status" value="1"/>
</dbReference>
<dbReference type="AlphaFoldDB" id="A0A163J1W7"/>
<reference evidence="1 2" key="1">
    <citation type="journal article" date="2016" name="Sci. Rep.">
        <title>Draft genome sequencing and secretome analysis of fungal phytopathogen Ascochyta rabiei provides insight into the necrotrophic effector repertoire.</title>
        <authorList>
            <person name="Verma S."/>
            <person name="Gazara R.K."/>
            <person name="Nizam S."/>
            <person name="Parween S."/>
            <person name="Chattopadhyay D."/>
            <person name="Verma P.K."/>
        </authorList>
    </citation>
    <scope>NUCLEOTIDE SEQUENCE [LARGE SCALE GENOMIC DNA]</scope>
    <source>
        <strain evidence="1 2">ArDII</strain>
    </source>
</reference>
<dbReference type="STRING" id="5454.A0A163J1W7"/>
<keyword evidence="2" id="KW-1185">Reference proteome</keyword>
<organism evidence="1 2">
    <name type="scientific">Didymella rabiei</name>
    <name type="common">Chickpea ascochyta blight fungus</name>
    <name type="synonym">Mycosphaerella rabiei</name>
    <dbReference type="NCBI Taxonomy" id="5454"/>
    <lineage>
        <taxon>Eukaryota</taxon>
        <taxon>Fungi</taxon>
        <taxon>Dikarya</taxon>
        <taxon>Ascomycota</taxon>
        <taxon>Pezizomycotina</taxon>
        <taxon>Dothideomycetes</taxon>
        <taxon>Pleosporomycetidae</taxon>
        <taxon>Pleosporales</taxon>
        <taxon>Pleosporineae</taxon>
        <taxon>Didymellaceae</taxon>
        <taxon>Ascochyta</taxon>
    </lineage>
</organism>
<dbReference type="OrthoDB" id="3798748at2759"/>
<evidence type="ECO:0000313" key="2">
    <source>
        <dbReference type="Proteomes" id="UP000076837"/>
    </source>
</evidence>
<evidence type="ECO:0000313" key="1">
    <source>
        <dbReference type="EMBL" id="KZM26085.1"/>
    </source>
</evidence>
<dbReference type="Proteomes" id="UP000076837">
    <property type="component" value="Unassembled WGS sequence"/>
</dbReference>
<sequence>MSDSNPFAFTGLNAPQFSSSDASLRAELARSRQNVTMLQREVQTLKDASGIAQALASAKNQVQEAQRESKRAQMAEKIARKALASLNNMRKNEDEVFSTSDKSDELKSLRRRVGELETQLSETETRLAETKHDLVACQGYLAKDEDSLRAQSEEADSVKKQLQRKLRDAEGGLTKANAEVRQLNEEAGEAEVELEELRKDNPRLEKALDDQKKVVAELNNINDNLVADLVQEQAQRKALARERDGFEIKLAETLLALRERGESEAEARNNLALFVDEMEQTAHGTNKRMEELQVQMDTHNLQVHDYERKVALKDERIAYLERNNEVLEDRLQETSAHRPVNDRILCPPTYRSVSNFSHSSMADELGLSSDAEFDDYESVYARSDDDEPAEMSVDLQLSGVREIIGIAPHNTPTPSSTCISDTASTSTQKQLCGSSLIEFSPVSNVHSIEPVQTVDLTLSMYDETVACFSPSDPAALKFSLYVEMVECLSPIEPKLPLFAHSSIHEALDYAPAMFTTSIPDSPAEPSRLSSNLDELLNYPPVEPTPPTPPATPEAEFLGLHVIEHASLSLEPINPRHVKAPSSLRDSPIESSLQKLLPAQAPMNDAKRYDSVVTAEASNAFRRRRSPLNPVARLRNHTDTNVVDDLSRIWPLADGTQAEPSSPQGPPPSSPRVHYMFVQNNELSSFFHYLLHTIFVFVCLYCWTIKHKLYSWEHANGVGFGEGYGNVHDRYGSPYGNGHYLLGMLPINLLSADSLLPERAVVAITSTVSALENWVGLGPTPLC</sequence>
<accession>A0A163J1W7</accession>
<dbReference type="PANTHER" id="PTHR45615:SF80">
    <property type="entry name" value="GRIP DOMAIN-CONTAINING PROTEIN"/>
    <property type="match status" value="1"/>
</dbReference>
<name>A0A163J1W7_DIDRA</name>
<dbReference type="EMBL" id="JYNV01000115">
    <property type="protein sequence ID" value="KZM26085.1"/>
    <property type="molecule type" value="Genomic_DNA"/>
</dbReference>
<proteinExistence type="predicted"/>
<gene>
    <name evidence="1" type="ORF">ST47_g2773</name>
</gene>